<evidence type="ECO:0000313" key="5">
    <source>
        <dbReference type="Proteomes" id="UP000478148"/>
    </source>
</evidence>
<evidence type="ECO:0000259" key="3">
    <source>
        <dbReference type="Pfam" id="PF02481"/>
    </source>
</evidence>
<dbReference type="Proteomes" id="UP000478148">
    <property type="component" value="Unassembled WGS sequence"/>
</dbReference>
<dbReference type="SUPFAM" id="SSF102405">
    <property type="entry name" value="MCP/YpsA-like"/>
    <property type="match status" value="1"/>
</dbReference>
<dbReference type="AlphaFoldDB" id="A0A6M1L4Z3"/>
<evidence type="ECO:0000256" key="2">
    <source>
        <dbReference type="SAM" id="MobiDB-lite"/>
    </source>
</evidence>
<sequence>MSSHEELILARVALTWLAEPGTRSVHALVDELGPVGALDLLLDGGAPQQALRESVAARSRGGDARMIAAEALRRAARLGVRVVIPGDDEWPETVEHLRTLRLSDARRRVDVETAPPLCFWVRGSWPLAEALDRSVAVVGSRAATAYGTHVATDLGYGLADRDWTVVSGGAFGIDAAAHRGALNAGGRTVAVLACGVDRAYPMGNAALFDRIADIGLLVSEWPPGAEPLRPRFLIRNRVIAAGTRGTVLVEAAARSGATQTTRRAIALGRPAMVVPGPVTSAMSVGAHEMLREYLEARLVTGLAHVLEEVGRIGELAPVPRGPERPTDLLDDDARSIVEAMPRRGRVDVDALAVRAGLAVRTVLRKLPLLEELALVVRREDGYALVTPSRPSTPAQPGPSTPTPPRPVAPVSRPIGGDAPPSA</sequence>
<name>A0A6M1L4Z3_9ACTN</name>
<comment type="caution">
    <text evidence="4">The sequence shown here is derived from an EMBL/GenBank/DDBJ whole genome shotgun (WGS) entry which is preliminary data.</text>
</comment>
<feature type="domain" description="Smf/DprA SLOG" evidence="3">
    <location>
        <begin position="82"/>
        <end position="309"/>
    </location>
</feature>
<dbReference type="Gene3D" id="3.40.50.450">
    <property type="match status" value="1"/>
</dbReference>
<organism evidence="4 5">
    <name type="scientific">Verrucosispora sioxanthis</name>
    <dbReference type="NCBI Taxonomy" id="2499994"/>
    <lineage>
        <taxon>Bacteria</taxon>
        <taxon>Bacillati</taxon>
        <taxon>Actinomycetota</taxon>
        <taxon>Actinomycetes</taxon>
        <taxon>Micromonosporales</taxon>
        <taxon>Micromonosporaceae</taxon>
        <taxon>Micromonospora</taxon>
    </lineage>
</organism>
<gene>
    <name evidence="4" type="ORF">ENC19_03765</name>
</gene>
<proteinExistence type="inferred from homology"/>
<dbReference type="InterPro" id="IPR057666">
    <property type="entry name" value="DrpA_SLOG"/>
</dbReference>
<dbReference type="EMBL" id="SAIY01000001">
    <property type="protein sequence ID" value="NGM11854.1"/>
    <property type="molecule type" value="Genomic_DNA"/>
</dbReference>
<comment type="similarity">
    <text evidence="1">Belongs to the DprA/Smf family.</text>
</comment>
<dbReference type="RefSeq" id="WP_164445703.1">
    <property type="nucleotide sequence ID" value="NZ_SAIY01000001.1"/>
</dbReference>
<dbReference type="InterPro" id="IPR003488">
    <property type="entry name" value="DprA"/>
</dbReference>
<dbReference type="GO" id="GO:0009294">
    <property type="term" value="P:DNA-mediated transformation"/>
    <property type="evidence" value="ECO:0007669"/>
    <property type="project" value="InterPro"/>
</dbReference>
<feature type="region of interest" description="Disordered" evidence="2">
    <location>
        <begin position="383"/>
        <end position="422"/>
    </location>
</feature>
<evidence type="ECO:0000256" key="1">
    <source>
        <dbReference type="ARBA" id="ARBA00006525"/>
    </source>
</evidence>
<accession>A0A6M1L4Z3</accession>
<dbReference type="Pfam" id="PF02481">
    <property type="entry name" value="DNA_processg_A"/>
    <property type="match status" value="1"/>
</dbReference>
<feature type="compositionally biased region" description="Pro residues" evidence="2">
    <location>
        <begin position="393"/>
        <end position="407"/>
    </location>
</feature>
<dbReference type="PANTHER" id="PTHR43022:SF1">
    <property type="entry name" value="PROTEIN SMF"/>
    <property type="match status" value="1"/>
</dbReference>
<reference evidence="4 5" key="1">
    <citation type="submission" date="2020-02" db="EMBL/GenBank/DDBJ databases">
        <title>Draft Genome Sequence of Verrucosispora sp. Strain CWR15, Isolated from Gulf of Mexico Sponge.</title>
        <authorList>
            <person name="Kennedy S.J."/>
            <person name="Cella E."/>
            <person name="Azarian T."/>
            <person name="Baker B.J."/>
            <person name="Shaw L.N."/>
        </authorList>
    </citation>
    <scope>NUCLEOTIDE SEQUENCE [LARGE SCALE GENOMIC DNA]</scope>
    <source>
        <strain evidence="4 5">CWR15</strain>
    </source>
</reference>
<dbReference type="PANTHER" id="PTHR43022">
    <property type="entry name" value="PROTEIN SMF"/>
    <property type="match status" value="1"/>
</dbReference>
<keyword evidence="5" id="KW-1185">Reference proteome</keyword>
<evidence type="ECO:0000313" key="4">
    <source>
        <dbReference type="EMBL" id="NGM11854.1"/>
    </source>
</evidence>
<protein>
    <submittedName>
        <fullName evidence="4">DNA-processing protein DprA</fullName>
    </submittedName>
</protein>